<keyword evidence="3" id="KW-1185">Reference proteome</keyword>
<feature type="transmembrane region" description="Helical" evidence="1">
    <location>
        <begin position="176"/>
        <end position="193"/>
    </location>
</feature>
<keyword evidence="1" id="KW-0472">Membrane</keyword>
<keyword evidence="1" id="KW-0812">Transmembrane</keyword>
<dbReference type="Proteomes" id="UP000515819">
    <property type="component" value="Chromosome"/>
</dbReference>
<feature type="transmembrane region" description="Helical" evidence="1">
    <location>
        <begin position="213"/>
        <end position="234"/>
    </location>
</feature>
<dbReference type="RefSeq" id="WP_249321291.1">
    <property type="nucleotide sequence ID" value="NZ_CP060632.1"/>
</dbReference>
<evidence type="ECO:0008006" key="4">
    <source>
        <dbReference type="Google" id="ProtNLM"/>
    </source>
</evidence>
<dbReference type="EMBL" id="CP060632">
    <property type="protein sequence ID" value="QNL99620.1"/>
    <property type="molecule type" value="Genomic_DNA"/>
</dbReference>
<name>A0A7G9FM39_9FIRM</name>
<accession>A0A7G9FM39</accession>
<evidence type="ECO:0000313" key="3">
    <source>
        <dbReference type="Proteomes" id="UP000515819"/>
    </source>
</evidence>
<gene>
    <name evidence="2" type="ORF">H9Q76_13080</name>
</gene>
<dbReference type="KEGG" id="wcp:H9Q76_13080"/>
<dbReference type="AlphaFoldDB" id="A0A7G9FM39"/>
<sequence>MNCPTCGATLTDGTTICPTCGAAISQPADFNQMQYQQPETNFNQAQYQQPQANYNQQPYQQPQANFNQAQYQQPQANYNQAQYQQPQANYNQMPYANSAAYAPAGAKYKRKFNAGHFAVMGGSLLCLISVFLPFLSVSLFGYSESMSLFKDGEDGVIFLITAIVIIALSMLRVNTLNIILTLIQGIFAIYETMSAKSELSDYGSMVQYGAGFYLLLIGGIVAFVGAIIGLVLHINAKKAFNQA</sequence>
<dbReference type="SUPFAM" id="SSF81995">
    <property type="entry name" value="beta-sandwich domain of Sec23/24"/>
    <property type="match status" value="1"/>
</dbReference>
<feature type="transmembrane region" description="Helical" evidence="1">
    <location>
        <begin position="117"/>
        <end position="143"/>
    </location>
</feature>
<proteinExistence type="predicted"/>
<organism evidence="2 3">
    <name type="scientific">Wujia chipingensis</name>
    <dbReference type="NCBI Taxonomy" id="2763670"/>
    <lineage>
        <taxon>Bacteria</taxon>
        <taxon>Bacillati</taxon>
        <taxon>Bacillota</taxon>
        <taxon>Clostridia</taxon>
        <taxon>Lachnospirales</taxon>
        <taxon>Lachnospiraceae</taxon>
        <taxon>Wujia</taxon>
    </lineage>
</organism>
<evidence type="ECO:0000256" key="1">
    <source>
        <dbReference type="SAM" id="Phobius"/>
    </source>
</evidence>
<protein>
    <recommendedName>
        <fullName evidence="4">Zinc-ribbon domain-containing protein</fullName>
    </recommendedName>
</protein>
<keyword evidence="1" id="KW-1133">Transmembrane helix</keyword>
<evidence type="ECO:0000313" key="2">
    <source>
        <dbReference type="EMBL" id="QNL99620.1"/>
    </source>
</evidence>
<reference evidence="2 3" key="1">
    <citation type="submission" date="2020-08" db="EMBL/GenBank/DDBJ databases">
        <authorList>
            <person name="Liu C."/>
            <person name="Sun Q."/>
        </authorList>
    </citation>
    <scope>NUCLEOTIDE SEQUENCE [LARGE SCALE GENOMIC DNA]</scope>
    <source>
        <strain evidence="2 3">NSJ-4</strain>
    </source>
</reference>
<feature type="transmembrane region" description="Helical" evidence="1">
    <location>
        <begin position="155"/>
        <end position="171"/>
    </location>
</feature>